<feature type="compositionally biased region" description="Low complexity" evidence="1">
    <location>
        <begin position="40"/>
        <end position="60"/>
    </location>
</feature>
<proteinExistence type="predicted"/>
<dbReference type="Proteomes" id="UP001258017">
    <property type="component" value="Unassembled WGS sequence"/>
</dbReference>
<reference evidence="2" key="2">
    <citation type="journal article" date="2023" name="Commun. Biol.">
        <title>Intrasexual cuticular hydrocarbon dimorphism in a wasp sheds light on hydrocarbon biosynthesis genes in Hymenoptera.</title>
        <authorList>
            <person name="Moris V.C."/>
            <person name="Podsiadlowski L."/>
            <person name="Martin S."/>
            <person name="Oeyen J.P."/>
            <person name="Donath A."/>
            <person name="Petersen M."/>
            <person name="Wilbrandt J."/>
            <person name="Misof B."/>
            <person name="Liedtke D."/>
            <person name="Thamm M."/>
            <person name="Scheiner R."/>
            <person name="Schmitt T."/>
            <person name="Niehuis O."/>
        </authorList>
    </citation>
    <scope>NUCLEOTIDE SEQUENCE</scope>
    <source>
        <strain evidence="2">GBR_01_08_01A</strain>
    </source>
</reference>
<sequence>MEIVIENPTESQTAPANATVAAAAAAAVSAMSETTATTTTMAMTSETSVTVQPTTTTTPPANSAHPPFHRSPHCTPILYGSQSPIAMPDQEYYLPQRSPRPLSSIDDFDEVAGTSMRRVDRSGLLEMSSLEPSPTSSSSSSSRYRHCRPIGAESSNIAGHAGTLPRRVDRSGLLEALPELPENRRGPEDVLRSTYGGGVVNRHSTVIAEMAEREQEAAMMKPDVVALVRSPTYDSSTTRFSSPSPSSSLASGLLRPPESPSPVSTTSRMSPTANLTRRADGDSIPSERTVRFRPTDTFLPSQHVESSLGLPGRSSYVDSTTNFGTSMEKNDADGERSYSPEKKEEKKNETSCEVSNDKSTETENCGEEEKEENEVPRGERAEAEGCENTQANENLEEGRVSYSASNNKLYHNDNVQTLTVIILSEQL</sequence>
<reference evidence="2" key="1">
    <citation type="submission" date="2021-08" db="EMBL/GenBank/DDBJ databases">
        <authorList>
            <person name="Misof B."/>
            <person name="Oliver O."/>
            <person name="Podsiadlowski L."/>
            <person name="Donath A."/>
            <person name="Peters R."/>
            <person name="Mayer C."/>
            <person name="Rust J."/>
            <person name="Gunkel S."/>
            <person name="Lesny P."/>
            <person name="Martin S."/>
            <person name="Oeyen J.P."/>
            <person name="Petersen M."/>
            <person name="Panagiotis P."/>
            <person name="Wilbrandt J."/>
            <person name="Tanja T."/>
        </authorList>
    </citation>
    <scope>NUCLEOTIDE SEQUENCE</scope>
    <source>
        <strain evidence="2">GBR_01_08_01A</strain>
        <tissue evidence="2">Thorax + abdomen</tissue>
    </source>
</reference>
<protein>
    <submittedName>
        <fullName evidence="2">Uncharacterized protein</fullName>
    </submittedName>
</protein>
<evidence type="ECO:0000256" key="1">
    <source>
        <dbReference type="SAM" id="MobiDB-lite"/>
    </source>
</evidence>
<feature type="region of interest" description="Disordered" evidence="1">
    <location>
        <begin position="232"/>
        <end position="397"/>
    </location>
</feature>
<name>A0AAD9RVM4_9HYME</name>
<organism evidence="2 3">
    <name type="scientific">Odynerus spinipes</name>
    <dbReference type="NCBI Taxonomy" id="1348599"/>
    <lineage>
        <taxon>Eukaryota</taxon>
        <taxon>Metazoa</taxon>
        <taxon>Ecdysozoa</taxon>
        <taxon>Arthropoda</taxon>
        <taxon>Hexapoda</taxon>
        <taxon>Insecta</taxon>
        <taxon>Pterygota</taxon>
        <taxon>Neoptera</taxon>
        <taxon>Endopterygota</taxon>
        <taxon>Hymenoptera</taxon>
        <taxon>Apocrita</taxon>
        <taxon>Aculeata</taxon>
        <taxon>Vespoidea</taxon>
        <taxon>Vespidae</taxon>
        <taxon>Eumeninae</taxon>
        <taxon>Odynerus</taxon>
    </lineage>
</organism>
<gene>
    <name evidence="2" type="ORF">KPH14_012052</name>
</gene>
<evidence type="ECO:0000313" key="2">
    <source>
        <dbReference type="EMBL" id="KAK2586056.1"/>
    </source>
</evidence>
<evidence type="ECO:0000313" key="3">
    <source>
        <dbReference type="Proteomes" id="UP001258017"/>
    </source>
</evidence>
<feature type="region of interest" description="Disordered" evidence="1">
    <location>
        <begin position="122"/>
        <end position="146"/>
    </location>
</feature>
<feature type="compositionally biased region" description="Low complexity" evidence="1">
    <location>
        <begin position="235"/>
        <end position="267"/>
    </location>
</feature>
<dbReference type="AlphaFoldDB" id="A0AAD9RVM4"/>
<dbReference type="EMBL" id="JAIFRP010000020">
    <property type="protein sequence ID" value="KAK2586056.1"/>
    <property type="molecule type" value="Genomic_DNA"/>
</dbReference>
<accession>A0AAD9RVM4</accession>
<feature type="compositionally biased region" description="Basic and acidic residues" evidence="1">
    <location>
        <begin position="328"/>
        <end position="361"/>
    </location>
</feature>
<feature type="compositionally biased region" description="Polar residues" evidence="1">
    <location>
        <begin position="316"/>
        <end position="327"/>
    </location>
</feature>
<feature type="region of interest" description="Disordered" evidence="1">
    <location>
        <begin position="40"/>
        <end position="74"/>
    </location>
</feature>
<comment type="caution">
    <text evidence="2">The sequence shown here is derived from an EMBL/GenBank/DDBJ whole genome shotgun (WGS) entry which is preliminary data.</text>
</comment>
<keyword evidence="3" id="KW-1185">Reference proteome</keyword>
<feature type="compositionally biased region" description="Low complexity" evidence="1">
    <location>
        <begin position="124"/>
        <end position="142"/>
    </location>
</feature>
<feature type="compositionally biased region" description="Basic and acidic residues" evidence="1">
    <location>
        <begin position="373"/>
        <end position="383"/>
    </location>
</feature>